<dbReference type="Gene3D" id="1.20.1250.20">
    <property type="entry name" value="MFS general substrate transporter like domains"/>
    <property type="match status" value="2"/>
</dbReference>
<accession>L9X480</accession>
<feature type="transmembrane region" description="Helical" evidence="6">
    <location>
        <begin position="254"/>
        <end position="272"/>
    </location>
</feature>
<keyword evidence="3 6" id="KW-0812">Transmembrane</keyword>
<feature type="transmembrane region" description="Helical" evidence="6">
    <location>
        <begin position="377"/>
        <end position="396"/>
    </location>
</feature>
<feature type="transmembrane region" description="Helical" evidence="6">
    <location>
        <begin position="310"/>
        <end position="331"/>
    </location>
</feature>
<feature type="transmembrane region" description="Helical" evidence="6">
    <location>
        <begin position="52"/>
        <end position="72"/>
    </location>
</feature>
<dbReference type="OrthoDB" id="204820at2157"/>
<dbReference type="Pfam" id="PF07690">
    <property type="entry name" value="MFS_1"/>
    <property type="match status" value="1"/>
</dbReference>
<feature type="transmembrane region" description="Helical" evidence="6">
    <location>
        <begin position="284"/>
        <end position="304"/>
    </location>
</feature>
<evidence type="ECO:0000313" key="8">
    <source>
        <dbReference type="EMBL" id="ELY55403.1"/>
    </source>
</evidence>
<protein>
    <submittedName>
        <fullName evidence="8">Major facilitator superfamily protein</fullName>
    </submittedName>
</protein>
<evidence type="ECO:0000256" key="5">
    <source>
        <dbReference type="ARBA" id="ARBA00023136"/>
    </source>
</evidence>
<evidence type="ECO:0000256" key="6">
    <source>
        <dbReference type="SAM" id="Phobius"/>
    </source>
</evidence>
<dbReference type="PANTHER" id="PTHR43124">
    <property type="entry name" value="PURINE EFFLUX PUMP PBUE"/>
    <property type="match status" value="1"/>
</dbReference>
<evidence type="ECO:0000313" key="9">
    <source>
        <dbReference type="Proteomes" id="UP000011688"/>
    </source>
</evidence>
<evidence type="ECO:0000256" key="3">
    <source>
        <dbReference type="ARBA" id="ARBA00022692"/>
    </source>
</evidence>
<keyword evidence="4 6" id="KW-1133">Transmembrane helix</keyword>
<feature type="transmembrane region" description="Helical" evidence="6">
    <location>
        <begin position="228"/>
        <end position="248"/>
    </location>
</feature>
<dbReference type="AlphaFoldDB" id="L9X480"/>
<feature type="transmembrane region" description="Helical" evidence="6">
    <location>
        <begin position="110"/>
        <end position="129"/>
    </location>
</feature>
<dbReference type="Proteomes" id="UP000011688">
    <property type="component" value="Unassembled WGS sequence"/>
</dbReference>
<dbReference type="RefSeq" id="WP_005558281.1">
    <property type="nucleotide sequence ID" value="NZ_AOIB01000031.1"/>
</dbReference>
<dbReference type="STRING" id="1227497.C491_16857"/>
<dbReference type="InterPro" id="IPR020846">
    <property type="entry name" value="MFS_dom"/>
</dbReference>
<dbReference type="InterPro" id="IPR011701">
    <property type="entry name" value="MFS"/>
</dbReference>
<dbReference type="SUPFAM" id="SSF103473">
    <property type="entry name" value="MFS general substrate transporter"/>
    <property type="match status" value="1"/>
</dbReference>
<evidence type="ECO:0000259" key="7">
    <source>
        <dbReference type="PROSITE" id="PS50850"/>
    </source>
</evidence>
<dbReference type="InterPro" id="IPR036259">
    <property type="entry name" value="MFS_trans_sf"/>
</dbReference>
<reference evidence="8 9" key="1">
    <citation type="journal article" date="2014" name="PLoS Genet.">
        <title>Phylogenetically driven sequencing of extremely halophilic archaea reveals strategies for static and dynamic osmo-response.</title>
        <authorList>
            <person name="Becker E.A."/>
            <person name="Seitzer P.M."/>
            <person name="Tritt A."/>
            <person name="Larsen D."/>
            <person name="Krusor M."/>
            <person name="Yao A.I."/>
            <person name="Wu D."/>
            <person name="Madern D."/>
            <person name="Eisen J.A."/>
            <person name="Darling A.E."/>
            <person name="Facciotti M.T."/>
        </authorList>
    </citation>
    <scope>NUCLEOTIDE SEQUENCE [LARGE SCALE GENOMIC DNA]</scope>
    <source>
        <strain evidence="8 9">DSM 10524</strain>
    </source>
</reference>
<organism evidence="8 9">
    <name type="scientific">Natronococcus amylolyticus DSM 10524</name>
    <dbReference type="NCBI Taxonomy" id="1227497"/>
    <lineage>
        <taxon>Archaea</taxon>
        <taxon>Methanobacteriati</taxon>
        <taxon>Methanobacteriota</taxon>
        <taxon>Stenosarchaea group</taxon>
        <taxon>Halobacteria</taxon>
        <taxon>Halobacteriales</taxon>
        <taxon>Natrialbaceae</taxon>
        <taxon>Natronococcus</taxon>
    </lineage>
</organism>
<feature type="transmembrane region" description="Helical" evidence="6">
    <location>
        <begin position="22"/>
        <end position="40"/>
    </location>
</feature>
<comment type="subcellular location">
    <subcellularLocation>
        <location evidence="1">Cell membrane</location>
        <topology evidence="1">Multi-pass membrane protein</topology>
    </subcellularLocation>
</comment>
<dbReference type="GO" id="GO:0022857">
    <property type="term" value="F:transmembrane transporter activity"/>
    <property type="evidence" value="ECO:0007669"/>
    <property type="project" value="InterPro"/>
</dbReference>
<evidence type="ECO:0000256" key="2">
    <source>
        <dbReference type="ARBA" id="ARBA00022475"/>
    </source>
</evidence>
<comment type="caution">
    <text evidence="8">The sequence shown here is derived from an EMBL/GenBank/DDBJ whole genome shotgun (WGS) entry which is preliminary data.</text>
</comment>
<dbReference type="PATRIC" id="fig|1227497.3.peg.3423"/>
<keyword evidence="9" id="KW-1185">Reference proteome</keyword>
<dbReference type="InterPro" id="IPR050189">
    <property type="entry name" value="MFS_Efflux_Transporters"/>
</dbReference>
<feature type="domain" description="Major facilitator superfamily (MFS) profile" evidence="7">
    <location>
        <begin position="22"/>
        <end position="398"/>
    </location>
</feature>
<proteinExistence type="predicted"/>
<dbReference type="PANTHER" id="PTHR43124:SF3">
    <property type="entry name" value="CHLORAMPHENICOL EFFLUX PUMP RV0191"/>
    <property type="match status" value="1"/>
</dbReference>
<evidence type="ECO:0000256" key="4">
    <source>
        <dbReference type="ARBA" id="ARBA00022989"/>
    </source>
</evidence>
<name>L9X480_9EURY</name>
<dbReference type="eggNOG" id="arCOG00134">
    <property type="taxonomic scope" value="Archaea"/>
</dbReference>
<feature type="transmembrane region" description="Helical" evidence="6">
    <location>
        <begin position="87"/>
        <end position="105"/>
    </location>
</feature>
<feature type="transmembrane region" description="Helical" evidence="6">
    <location>
        <begin position="173"/>
        <end position="195"/>
    </location>
</feature>
<feature type="transmembrane region" description="Helical" evidence="6">
    <location>
        <begin position="352"/>
        <end position="371"/>
    </location>
</feature>
<dbReference type="EMBL" id="AOIB01000031">
    <property type="protein sequence ID" value="ELY55403.1"/>
    <property type="molecule type" value="Genomic_DNA"/>
</dbReference>
<gene>
    <name evidence="8" type="ORF">C491_16857</name>
</gene>
<keyword evidence="2" id="KW-1003">Cell membrane</keyword>
<evidence type="ECO:0000256" key="1">
    <source>
        <dbReference type="ARBA" id="ARBA00004651"/>
    </source>
</evidence>
<dbReference type="GO" id="GO:0005886">
    <property type="term" value="C:plasma membrane"/>
    <property type="evidence" value="ECO:0007669"/>
    <property type="project" value="UniProtKB-SubCell"/>
</dbReference>
<sequence length="398" mass="42036">MDYRSTVTAAIDDLRSDGREKILLAVAFGWFLSISVRMIYPTLLPHIRDSYGLTLTTAGFLLTVLWIAYAFGQLPGGILADWAGERVLLIASSVLAATMLALVVLANSAVVLFAATALFGAGTALYGVSRFTILDKVYPDQLGTATGATMAAGDVGNAVMPPLAGVLAVTVGWQYGFGFAVPLFLVAAVGLWWTLPNQSTAAAPLREQFSLEDIAPTLSQPVVLRGTLLLVLWGVIIQAFMGFYPTYLIDERGFSAQTAAALFGFFFALGILLKPIAGRAYDSLGVRVPLLVVVSSAGLALLVLPFVGTLWAFVLVTVFASSLLGFETVVISDLTQRLPDGTQGTNLGALRTVYLAIGAASPVVFGAIADRGYFDEAFLGIGALAGVIFLIVFVSIKY</sequence>
<keyword evidence="5 6" id="KW-0472">Membrane</keyword>
<dbReference type="PROSITE" id="PS50850">
    <property type="entry name" value="MFS"/>
    <property type="match status" value="1"/>
</dbReference>